<organism evidence="2">
    <name type="scientific">Pandoravirus neocaledonia</name>
    <dbReference type="NCBI Taxonomy" id="2107708"/>
    <lineage>
        <taxon>Viruses</taxon>
        <taxon>Pandoravirus</taxon>
    </lineage>
</organism>
<protein>
    <submittedName>
        <fullName evidence="2">Uncharacterized protein</fullName>
    </submittedName>
</protein>
<dbReference type="EMBL" id="MG011690">
    <property type="protein sequence ID" value="AVK76441.1"/>
    <property type="molecule type" value="Genomic_DNA"/>
</dbReference>
<dbReference type="Proteomes" id="UP000249287">
    <property type="component" value="Segment"/>
</dbReference>
<dbReference type="KEGG" id="vg:36842271"/>
<gene>
    <name evidence="2" type="ORF">pneo_cds_834</name>
</gene>
<feature type="compositionally biased region" description="Basic residues" evidence="1">
    <location>
        <begin position="41"/>
        <end position="51"/>
    </location>
</feature>
<evidence type="ECO:0000256" key="1">
    <source>
        <dbReference type="SAM" id="MobiDB-lite"/>
    </source>
</evidence>
<sequence length="100" mass="11258">MPCAMNNVGATPTTNFYHWPQSSWPPVAVVTEPSGAKKVAFRRHRRGRTPRPHAGAPASVRQQNEIHKLVHVRRRIITPGRQICTVQTLYEAAQLKKSPQ</sequence>
<dbReference type="GeneID" id="36842271"/>
<accession>A0A2U7UDA2</accession>
<evidence type="ECO:0000313" key="2">
    <source>
        <dbReference type="EMBL" id="AVK76441.1"/>
    </source>
</evidence>
<reference evidence="2" key="1">
    <citation type="journal article" date="2018" name="Nat. Commun.">
        <title>Diversity and evolution of the emerging Pandoraviridae family.</title>
        <authorList>
            <person name="Legendre M."/>
            <person name="Fabre E."/>
            <person name="Poirot O."/>
            <person name="Jeudy S."/>
            <person name="Lartigue A."/>
            <person name="Alempic J.M."/>
            <person name="Beucher L."/>
            <person name="Philippe N."/>
            <person name="Bertaux L."/>
            <person name="Christo-Foroux E."/>
            <person name="Labadie K."/>
            <person name="Coute Y."/>
            <person name="Abergel C."/>
            <person name="Claverie J.M."/>
        </authorList>
    </citation>
    <scope>NUCLEOTIDE SEQUENCE [LARGE SCALE GENOMIC DNA]</scope>
    <source>
        <strain evidence="2">Neocaledonia</strain>
    </source>
</reference>
<dbReference type="RefSeq" id="YP_009482444.1">
    <property type="nucleotide sequence ID" value="NC_037666.1"/>
</dbReference>
<name>A0A2U7UDA2_9VIRU</name>
<proteinExistence type="predicted"/>
<feature type="region of interest" description="Disordered" evidence="1">
    <location>
        <begin position="41"/>
        <end position="60"/>
    </location>
</feature>